<reference evidence="9" key="1">
    <citation type="journal article" date="2019" name="Int. J. Syst. Evol. Microbiol.">
        <title>The Global Catalogue of Microorganisms (GCM) 10K type strain sequencing project: providing services to taxonomists for standard genome sequencing and annotation.</title>
        <authorList>
            <consortium name="The Broad Institute Genomics Platform"/>
            <consortium name="The Broad Institute Genome Sequencing Center for Infectious Disease"/>
            <person name="Wu L."/>
            <person name="Ma J."/>
        </authorList>
    </citation>
    <scope>NUCLEOTIDE SEQUENCE [LARGE SCALE GENOMIC DNA]</scope>
    <source>
        <strain evidence="9">CGMCC 4.7400</strain>
    </source>
</reference>
<accession>A0ABW2W868</accession>
<comment type="similarity">
    <text evidence="1">Belongs to the sigma-70 factor family. ECF subfamily.</text>
</comment>
<dbReference type="CDD" id="cd06171">
    <property type="entry name" value="Sigma70_r4"/>
    <property type="match status" value="1"/>
</dbReference>
<gene>
    <name evidence="8" type="ORF">ACFQZ6_15565</name>
</gene>
<dbReference type="Gene3D" id="1.10.1740.10">
    <property type="match status" value="1"/>
</dbReference>
<dbReference type="InterPro" id="IPR013325">
    <property type="entry name" value="RNA_pol_sigma_r2"/>
</dbReference>
<dbReference type="InterPro" id="IPR007627">
    <property type="entry name" value="RNA_pol_sigma70_r2"/>
</dbReference>
<feature type="domain" description="RNA polymerase sigma factor 70 region 4 type 2" evidence="7">
    <location>
        <begin position="115"/>
        <end position="165"/>
    </location>
</feature>
<evidence type="ECO:0000256" key="2">
    <source>
        <dbReference type="ARBA" id="ARBA00023015"/>
    </source>
</evidence>
<dbReference type="RefSeq" id="WP_381618330.1">
    <property type="nucleotide sequence ID" value="NZ_JBHTEB010000001.1"/>
</dbReference>
<dbReference type="InterPro" id="IPR014284">
    <property type="entry name" value="RNA_pol_sigma-70_dom"/>
</dbReference>
<evidence type="ECO:0000256" key="3">
    <source>
        <dbReference type="ARBA" id="ARBA00023082"/>
    </source>
</evidence>
<protein>
    <submittedName>
        <fullName evidence="8">SigE family RNA polymerase sigma factor</fullName>
    </submittedName>
</protein>
<dbReference type="InterPro" id="IPR014325">
    <property type="entry name" value="RNA_pol_sigma-E_actinobac"/>
</dbReference>
<evidence type="ECO:0000256" key="5">
    <source>
        <dbReference type="ARBA" id="ARBA00023163"/>
    </source>
</evidence>
<dbReference type="NCBIfam" id="TIGR02983">
    <property type="entry name" value="SigE-fam_strep"/>
    <property type="match status" value="1"/>
</dbReference>
<dbReference type="PANTHER" id="PTHR43133">
    <property type="entry name" value="RNA POLYMERASE ECF-TYPE SIGMA FACTO"/>
    <property type="match status" value="1"/>
</dbReference>
<evidence type="ECO:0000259" key="7">
    <source>
        <dbReference type="Pfam" id="PF08281"/>
    </source>
</evidence>
<keyword evidence="3" id="KW-0731">Sigma factor</keyword>
<evidence type="ECO:0000256" key="4">
    <source>
        <dbReference type="ARBA" id="ARBA00023125"/>
    </source>
</evidence>
<proteinExistence type="inferred from homology"/>
<dbReference type="Pfam" id="PF04542">
    <property type="entry name" value="Sigma70_r2"/>
    <property type="match status" value="1"/>
</dbReference>
<sequence length="174" mass="19880">MHETHEADEAHEGKGGDEDALHDFVRDRRLALFRSAYLMCGNRDEAEDLVQTTLVKVVLGWRRLKRLDSVEAYARKTLFHTFIAGKRRFWRREQAYGELPELPVPEPDSETGLVVRAALARLTPRQRAVLVLRYWEDQSVEATAALLGMRENTVKSHTARGLAALRAEMGRELV</sequence>
<dbReference type="InterPro" id="IPR013249">
    <property type="entry name" value="RNA_pol_sigma70_r4_t2"/>
</dbReference>
<dbReference type="InterPro" id="IPR013324">
    <property type="entry name" value="RNA_pol_sigma_r3/r4-like"/>
</dbReference>
<comment type="caution">
    <text evidence="8">The sequence shown here is derived from an EMBL/GenBank/DDBJ whole genome shotgun (WGS) entry which is preliminary data.</text>
</comment>
<organism evidence="8 9">
    <name type="scientific">Streptomyces flavalbus</name>
    <dbReference type="NCBI Taxonomy" id="2665155"/>
    <lineage>
        <taxon>Bacteria</taxon>
        <taxon>Bacillati</taxon>
        <taxon>Actinomycetota</taxon>
        <taxon>Actinomycetes</taxon>
        <taxon>Kitasatosporales</taxon>
        <taxon>Streptomycetaceae</taxon>
        <taxon>Streptomyces</taxon>
    </lineage>
</organism>
<keyword evidence="9" id="KW-1185">Reference proteome</keyword>
<dbReference type="InterPro" id="IPR036388">
    <property type="entry name" value="WH-like_DNA-bd_sf"/>
</dbReference>
<evidence type="ECO:0000313" key="8">
    <source>
        <dbReference type="EMBL" id="MFD0315617.1"/>
    </source>
</evidence>
<dbReference type="Proteomes" id="UP001597023">
    <property type="component" value="Unassembled WGS sequence"/>
</dbReference>
<dbReference type="SUPFAM" id="SSF88946">
    <property type="entry name" value="Sigma2 domain of RNA polymerase sigma factors"/>
    <property type="match status" value="1"/>
</dbReference>
<dbReference type="EMBL" id="JBHTEB010000001">
    <property type="protein sequence ID" value="MFD0315617.1"/>
    <property type="molecule type" value="Genomic_DNA"/>
</dbReference>
<dbReference type="Pfam" id="PF08281">
    <property type="entry name" value="Sigma70_r4_2"/>
    <property type="match status" value="1"/>
</dbReference>
<feature type="domain" description="RNA polymerase sigma-70 region 2" evidence="6">
    <location>
        <begin position="27"/>
        <end position="91"/>
    </location>
</feature>
<keyword evidence="5" id="KW-0804">Transcription</keyword>
<name>A0ABW2W868_9ACTN</name>
<dbReference type="Gene3D" id="1.10.10.10">
    <property type="entry name" value="Winged helix-like DNA-binding domain superfamily/Winged helix DNA-binding domain"/>
    <property type="match status" value="1"/>
</dbReference>
<dbReference type="NCBIfam" id="TIGR02937">
    <property type="entry name" value="sigma70-ECF"/>
    <property type="match status" value="1"/>
</dbReference>
<evidence type="ECO:0000256" key="1">
    <source>
        <dbReference type="ARBA" id="ARBA00010641"/>
    </source>
</evidence>
<evidence type="ECO:0000259" key="6">
    <source>
        <dbReference type="Pfam" id="PF04542"/>
    </source>
</evidence>
<keyword evidence="2" id="KW-0805">Transcription regulation</keyword>
<evidence type="ECO:0000313" key="9">
    <source>
        <dbReference type="Proteomes" id="UP001597023"/>
    </source>
</evidence>
<dbReference type="SUPFAM" id="SSF88659">
    <property type="entry name" value="Sigma3 and sigma4 domains of RNA polymerase sigma factors"/>
    <property type="match status" value="1"/>
</dbReference>
<keyword evidence="4" id="KW-0238">DNA-binding</keyword>
<dbReference type="PANTHER" id="PTHR43133:SF50">
    <property type="entry name" value="ECF RNA POLYMERASE SIGMA FACTOR SIGM"/>
    <property type="match status" value="1"/>
</dbReference>
<dbReference type="InterPro" id="IPR039425">
    <property type="entry name" value="RNA_pol_sigma-70-like"/>
</dbReference>